<sequence>MSSFILLRIMYTYCLIPRRLLLFLLRLLILYTIMRHLVYVFIFDDIQPSGSNDNRSSGFHIDTFTYKF</sequence>
<keyword evidence="1" id="KW-0472">Membrane</keyword>
<keyword evidence="1" id="KW-1133">Transmembrane helix</keyword>
<protein>
    <submittedName>
        <fullName evidence="2">Uncharacterized protein b851R</fullName>
    </submittedName>
</protein>
<keyword evidence="3" id="KW-1185">Reference proteome</keyword>
<dbReference type="Proteomes" id="UP000202419">
    <property type="component" value="Segment"/>
</dbReference>
<organism evidence="2 3">
    <name type="scientific">Paramecium bursaria Chlorella virus NY2A</name>
    <name type="common">PBCV-NY2A</name>
    <dbReference type="NCBI Taxonomy" id="46021"/>
    <lineage>
        <taxon>Viruses</taxon>
        <taxon>Varidnaviria</taxon>
        <taxon>Bamfordvirae</taxon>
        <taxon>Nucleocytoviricota</taxon>
        <taxon>Megaviricetes</taxon>
        <taxon>Algavirales</taxon>
        <taxon>Phycodnaviridae</taxon>
        <taxon>Chlorovirus</taxon>
        <taxon>Chlorovirus americanus</taxon>
    </lineage>
</organism>
<evidence type="ECO:0000313" key="3">
    <source>
        <dbReference type="Proteomes" id="UP000202419"/>
    </source>
</evidence>
<name>A7IY26_PBCVN</name>
<feature type="transmembrane region" description="Helical" evidence="1">
    <location>
        <begin position="20"/>
        <end position="42"/>
    </location>
</feature>
<proteinExistence type="predicted"/>
<dbReference type="KEGG" id="vg:5659342"/>
<gene>
    <name evidence="2" type="primary">b851R</name>
    <name evidence="2" type="ORF">NY2A_b851R</name>
</gene>
<accession>A7IY26</accession>
<evidence type="ECO:0000313" key="2">
    <source>
        <dbReference type="EMBL" id="ABT15250.1"/>
    </source>
</evidence>
<reference evidence="2 3" key="1">
    <citation type="journal article" date="2007" name="Virology">
        <title>Sequence and annotation of the 369-kb NY-2A and the 345-kb AR158 viruses that infect Chlorella NC64A.</title>
        <authorList>
            <person name="Fitzgerald L.A."/>
            <person name="Graves M.V."/>
            <person name="Li X."/>
            <person name="Feldblyum T."/>
            <person name="Nierman W.C."/>
            <person name="Van Etten J.L."/>
        </authorList>
    </citation>
    <scope>NUCLEOTIDE SEQUENCE [LARGE SCALE GENOMIC DNA]</scope>
    <source>
        <strain evidence="2 3">NY-2A</strain>
    </source>
</reference>
<dbReference type="RefSeq" id="YP_001498047.1">
    <property type="nucleotide sequence ID" value="NC_009898.1"/>
</dbReference>
<evidence type="ECO:0000256" key="1">
    <source>
        <dbReference type="SAM" id="Phobius"/>
    </source>
</evidence>
<dbReference type="EMBL" id="DQ491002">
    <property type="protein sequence ID" value="ABT15250.1"/>
    <property type="molecule type" value="Genomic_DNA"/>
</dbReference>
<dbReference type="GeneID" id="5659342"/>
<keyword evidence="1" id="KW-0812">Transmembrane</keyword>
<organismHost>
    <name type="scientific">Chlorella</name>
    <dbReference type="NCBI Taxonomy" id="3071"/>
</organismHost>